<dbReference type="Gene3D" id="3.40.50.880">
    <property type="match status" value="1"/>
</dbReference>
<dbReference type="InterPro" id="IPR029010">
    <property type="entry name" value="ThuA-like"/>
</dbReference>
<protein>
    <submittedName>
        <fullName evidence="2">ThuA domain-containing protein</fullName>
    </submittedName>
</protein>
<reference evidence="2 3" key="1">
    <citation type="submission" date="2019-12" db="EMBL/GenBank/DDBJ databases">
        <authorList>
            <person name="Kim Y.S."/>
        </authorList>
    </citation>
    <scope>NUCLEOTIDE SEQUENCE [LARGE SCALE GENOMIC DNA]</scope>
    <source>
        <strain evidence="2 3">GA093</strain>
    </source>
</reference>
<evidence type="ECO:0000313" key="3">
    <source>
        <dbReference type="Proteomes" id="UP000471501"/>
    </source>
</evidence>
<dbReference type="Proteomes" id="UP000471501">
    <property type="component" value="Unassembled WGS sequence"/>
</dbReference>
<comment type="caution">
    <text evidence="2">The sequence shown here is derived from an EMBL/GenBank/DDBJ whole genome shotgun (WGS) entry which is preliminary data.</text>
</comment>
<name>A0A6I4NKH9_9FLAO</name>
<dbReference type="SUPFAM" id="SSF52317">
    <property type="entry name" value="Class I glutamine amidotransferase-like"/>
    <property type="match status" value="1"/>
</dbReference>
<dbReference type="PANTHER" id="PTHR40469">
    <property type="entry name" value="SECRETED GLYCOSYL HYDROLASE"/>
    <property type="match status" value="1"/>
</dbReference>
<dbReference type="Pfam" id="PF06283">
    <property type="entry name" value="ThuA"/>
    <property type="match status" value="1"/>
</dbReference>
<feature type="domain" description="ThuA-like" evidence="1">
    <location>
        <begin position="38"/>
        <end position="250"/>
    </location>
</feature>
<dbReference type="EMBL" id="WSTB01000005">
    <property type="protein sequence ID" value="MWB94890.1"/>
    <property type="molecule type" value="Genomic_DNA"/>
</dbReference>
<evidence type="ECO:0000313" key="2">
    <source>
        <dbReference type="EMBL" id="MWB94890.1"/>
    </source>
</evidence>
<organism evidence="2 3">
    <name type="scientific">Flavobacterium hydrocarbonoxydans</name>
    <dbReference type="NCBI Taxonomy" id="2683249"/>
    <lineage>
        <taxon>Bacteria</taxon>
        <taxon>Pseudomonadati</taxon>
        <taxon>Bacteroidota</taxon>
        <taxon>Flavobacteriia</taxon>
        <taxon>Flavobacteriales</taxon>
        <taxon>Flavobacteriaceae</taxon>
        <taxon>Flavobacterium</taxon>
    </lineage>
</organism>
<dbReference type="AlphaFoldDB" id="A0A6I4NKH9"/>
<accession>A0A6I4NKH9</accession>
<keyword evidence="3" id="KW-1185">Reference proteome</keyword>
<evidence type="ECO:0000259" key="1">
    <source>
        <dbReference type="Pfam" id="PF06283"/>
    </source>
</evidence>
<gene>
    <name evidence="2" type="ORF">GON26_10970</name>
</gene>
<proteinExistence type="predicted"/>
<dbReference type="InterPro" id="IPR029062">
    <property type="entry name" value="Class_I_gatase-like"/>
</dbReference>
<dbReference type="PANTHER" id="PTHR40469:SF2">
    <property type="entry name" value="GALACTOSE-BINDING DOMAIN-LIKE SUPERFAMILY PROTEIN"/>
    <property type="match status" value="1"/>
</dbReference>
<sequence length="278" mass="32483">MPFQKKIKSILKNLLSFILILICTAALSQKNKFKVIAFYTAKNDQAHISFVQEANKWFPKIAQENHFVYDSTSNWDNLNAKFLSQYQVVLFLDTRPETVSQREAFEQYMKNGGAWMGFHFSAFALNDSDYPQNWDWYHNEFLGSGEYGSNTWRPTSAILRVENPHPITKNIPKTFTSSPNEWYRWSNDLQKNPDIEILLAIDPASFPLGTGPKPNEIWHSGYYPVFWTNKKYKMLYCNMGHNDIDYENNTNETLSYTFKNKIQSQLIINGLLWLGNKK</sequence>
<dbReference type="RefSeq" id="WP_160374859.1">
    <property type="nucleotide sequence ID" value="NZ_WSTB01000005.1"/>
</dbReference>